<evidence type="ECO:0000313" key="4">
    <source>
        <dbReference type="Proteomes" id="UP000308197"/>
    </source>
</evidence>
<dbReference type="STRING" id="1314778.A0A5C3P995"/>
<dbReference type="EMBL" id="ML211208">
    <property type="protein sequence ID" value="TFK86255.1"/>
    <property type="molecule type" value="Genomic_DNA"/>
</dbReference>
<dbReference type="InParanoid" id="A0A5C3P995"/>
<gene>
    <name evidence="3" type="ORF">K466DRAFT_524464</name>
</gene>
<dbReference type="SUPFAM" id="SSF51197">
    <property type="entry name" value="Clavaminate synthase-like"/>
    <property type="match status" value="1"/>
</dbReference>
<dbReference type="PANTHER" id="PTHR12461:SF94">
    <property type="entry name" value="JMJC DOMAIN-CONTAINING PROTEIN"/>
    <property type="match status" value="1"/>
</dbReference>
<keyword evidence="4" id="KW-1185">Reference proteome</keyword>
<dbReference type="SMART" id="SM00558">
    <property type="entry name" value="JmjC"/>
    <property type="match status" value="1"/>
</dbReference>
<reference evidence="3 4" key="1">
    <citation type="journal article" date="2019" name="Nat. Ecol. Evol.">
        <title>Megaphylogeny resolves global patterns of mushroom evolution.</title>
        <authorList>
            <person name="Varga T."/>
            <person name="Krizsan K."/>
            <person name="Foldi C."/>
            <person name="Dima B."/>
            <person name="Sanchez-Garcia M."/>
            <person name="Sanchez-Ramirez S."/>
            <person name="Szollosi G.J."/>
            <person name="Szarkandi J.G."/>
            <person name="Papp V."/>
            <person name="Albert L."/>
            <person name="Andreopoulos W."/>
            <person name="Angelini C."/>
            <person name="Antonin V."/>
            <person name="Barry K.W."/>
            <person name="Bougher N.L."/>
            <person name="Buchanan P."/>
            <person name="Buyck B."/>
            <person name="Bense V."/>
            <person name="Catcheside P."/>
            <person name="Chovatia M."/>
            <person name="Cooper J."/>
            <person name="Damon W."/>
            <person name="Desjardin D."/>
            <person name="Finy P."/>
            <person name="Geml J."/>
            <person name="Haridas S."/>
            <person name="Hughes K."/>
            <person name="Justo A."/>
            <person name="Karasinski D."/>
            <person name="Kautmanova I."/>
            <person name="Kiss B."/>
            <person name="Kocsube S."/>
            <person name="Kotiranta H."/>
            <person name="LaButti K.M."/>
            <person name="Lechner B.E."/>
            <person name="Liimatainen K."/>
            <person name="Lipzen A."/>
            <person name="Lukacs Z."/>
            <person name="Mihaltcheva S."/>
            <person name="Morgado L.N."/>
            <person name="Niskanen T."/>
            <person name="Noordeloos M.E."/>
            <person name="Ohm R.A."/>
            <person name="Ortiz-Santana B."/>
            <person name="Ovrebo C."/>
            <person name="Racz N."/>
            <person name="Riley R."/>
            <person name="Savchenko A."/>
            <person name="Shiryaev A."/>
            <person name="Soop K."/>
            <person name="Spirin V."/>
            <person name="Szebenyi C."/>
            <person name="Tomsovsky M."/>
            <person name="Tulloss R.E."/>
            <person name="Uehling J."/>
            <person name="Grigoriev I.V."/>
            <person name="Vagvolgyi C."/>
            <person name="Papp T."/>
            <person name="Martin F.M."/>
            <person name="Miettinen O."/>
            <person name="Hibbett D.S."/>
            <person name="Nagy L.G."/>
        </authorList>
    </citation>
    <scope>NUCLEOTIDE SEQUENCE [LARGE SCALE GENOMIC DNA]</scope>
    <source>
        <strain evidence="3 4">HHB13444</strain>
    </source>
</reference>
<dbReference type="InterPro" id="IPR041667">
    <property type="entry name" value="Cupin_8"/>
</dbReference>
<protein>
    <submittedName>
        <fullName evidence="3">Clavaminate synthase-like protein</fullName>
    </submittedName>
</protein>
<dbReference type="PANTHER" id="PTHR12461">
    <property type="entry name" value="HYPOXIA-INDUCIBLE FACTOR 1 ALPHA INHIBITOR-RELATED"/>
    <property type="match status" value="1"/>
</dbReference>
<dbReference type="InterPro" id="IPR003347">
    <property type="entry name" value="JmjC_dom"/>
</dbReference>
<sequence length="463" mass="51274">MAAGVLNICRSFVAELSDPTCRNIQELLLCDRSSAEVLIQAGKYLTGTSVPQQLDDTRAALDGILQRAHREMAAAAAAKSRGWRRTYTDACLLLAFSDILNFSTSGDRALAYSAVSRLDHAIVIAGVPGEGRMYLVLDLIAGIQSECLDSPAGYPHDSLPDTAPHRPAGTTVASLPSAMRDIPRFDKPPSLSSFIARFSQRPFILPGFLSDWPALNEHPWSSLDYLRTVAGPGRVVPVEVGSDYRRDDWTQQMMPWDEFLSSLRAQPAGESARPVLYLAQHSLFNQFPALKDDIFVPDYVYSDLDPPNNYPQYVPPANEERLVLNAWLGPGGTVSPPHTDPFYNFYAQVVGRKTVWLAPPEASPHMHPYPPHTSKSEHSAEEPRNPAANNESPLMSNTSQVDVFVSIPEDIDASKLDYPDFWSRVVPSAMLVTLEPGDLLFFPPGWWHAMRSEETSFSVSMWF</sequence>
<organism evidence="3 4">
    <name type="scientific">Polyporus arcularius HHB13444</name>
    <dbReference type="NCBI Taxonomy" id="1314778"/>
    <lineage>
        <taxon>Eukaryota</taxon>
        <taxon>Fungi</taxon>
        <taxon>Dikarya</taxon>
        <taxon>Basidiomycota</taxon>
        <taxon>Agaricomycotina</taxon>
        <taxon>Agaricomycetes</taxon>
        <taxon>Polyporales</taxon>
        <taxon>Polyporaceae</taxon>
        <taxon>Polyporus</taxon>
    </lineage>
</organism>
<name>A0A5C3P995_9APHY</name>
<evidence type="ECO:0000259" key="2">
    <source>
        <dbReference type="PROSITE" id="PS51184"/>
    </source>
</evidence>
<evidence type="ECO:0000256" key="1">
    <source>
        <dbReference type="SAM" id="MobiDB-lite"/>
    </source>
</evidence>
<feature type="compositionally biased region" description="Basic and acidic residues" evidence="1">
    <location>
        <begin position="374"/>
        <end position="384"/>
    </location>
</feature>
<feature type="region of interest" description="Disordered" evidence="1">
    <location>
        <begin position="361"/>
        <end position="395"/>
    </location>
</feature>
<dbReference type="PROSITE" id="PS51184">
    <property type="entry name" value="JMJC"/>
    <property type="match status" value="1"/>
</dbReference>
<dbReference type="Proteomes" id="UP000308197">
    <property type="component" value="Unassembled WGS sequence"/>
</dbReference>
<dbReference type="AlphaFoldDB" id="A0A5C3P995"/>
<proteinExistence type="predicted"/>
<accession>A0A5C3P995</accession>
<dbReference type="Pfam" id="PF13621">
    <property type="entry name" value="Cupin_8"/>
    <property type="match status" value="1"/>
</dbReference>
<feature type="domain" description="JmjC" evidence="2">
    <location>
        <begin position="276"/>
        <end position="463"/>
    </location>
</feature>
<dbReference type="Gene3D" id="2.60.120.650">
    <property type="entry name" value="Cupin"/>
    <property type="match status" value="1"/>
</dbReference>
<evidence type="ECO:0000313" key="3">
    <source>
        <dbReference type="EMBL" id="TFK86255.1"/>
    </source>
</evidence>